<reference evidence="2 3" key="1">
    <citation type="submission" date="2015-08" db="EMBL/GenBank/DDBJ databases">
        <title>Genomic sequence of Lactobacillus heilongjiangensis DSM 28069, isolated from Chinese traditional pickle.</title>
        <authorList>
            <person name="Jiang X."/>
            <person name="Zheng B."/>
            <person name="Cheng H."/>
        </authorList>
    </citation>
    <scope>NUCLEOTIDE SEQUENCE [LARGE SCALE GENOMIC DNA]</scope>
    <source>
        <strain evidence="2 3">DSM 28069</strain>
    </source>
</reference>
<feature type="domain" description="NAD(P)-binding" evidence="1">
    <location>
        <begin position="7"/>
        <end position="190"/>
    </location>
</feature>
<dbReference type="CDD" id="cd05244">
    <property type="entry name" value="BVR-B_like_SDR_a"/>
    <property type="match status" value="1"/>
</dbReference>
<dbReference type="Proteomes" id="UP000061546">
    <property type="component" value="Chromosome"/>
</dbReference>
<evidence type="ECO:0000313" key="3">
    <source>
        <dbReference type="Proteomes" id="UP000061546"/>
    </source>
</evidence>
<dbReference type="PANTHER" id="PTHR43355">
    <property type="entry name" value="FLAVIN REDUCTASE (NADPH)"/>
    <property type="match status" value="1"/>
</dbReference>
<dbReference type="Pfam" id="PF13460">
    <property type="entry name" value="NAD_binding_10"/>
    <property type="match status" value="1"/>
</dbReference>
<dbReference type="GO" id="GO:0016646">
    <property type="term" value="F:oxidoreductase activity, acting on the CH-NH group of donors, NAD or NADP as acceptor"/>
    <property type="evidence" value="ECO:0007669"/>
    <property type="project" value="TreeGrafter"/>
</dbReference>
<evidence type="ECO:0000259" key="1">
    <source>
        <dbReference type="Pfam" id="PF13460"/>
    </source>
</evidence>
<keyword evidence="3" id="KW-1185">Reference proteome</keyword>
<gene>
    <name evidence="2" type="ORF">JP39_11320</name>
</gene>
<evidence type="ECO:0000313" key="2">
    <source>
        <dbReference type="EMBL" id="ALB29897.1"/>
    </source>
</evidence>
<dbReference type="Gene3D" id="3.40.50.720">
    <property type="entry name" value="NAD(P)-binding Rossmann-like Domain"/>
    <property type="match status" value="1"/>
</dbReference>
<dbReference type="KEGG" id="lhi:JP39_11320"/>
<dbReference type="RefSeq" id="WP_041499983.1">
    <property type="nucleotide sequence ID" value="NZ_BJDV01000003.1"/>
</dbReference>
<protein>
    <recommendedName>
        <fullName evidence="1">NAD(P)-binding domain-containing protein</fullName>
    </recommendedName>
</protein>
<dbReference type="InterPro" id="IPR036291">
    <property type="entry name" value="NAD(P)-bd_dom_sf"/>
</dbReference>
<dbReference type="PANTHER" id="PTHR43355:SF2">
    <property type="entry name" value="FLAVIN REDUCTASE (NADPH)"/>
    <property type="match status" value="1"/>
</dbReference>
<dbReference type="OrthoDB" id="9785372at2"/>
<accession>A0A0K2LF26</accession>
<name>A0A0K2LF26_9LACO</name>
<proteinExistence type="predicted"/>
<dbReference type="InterPro" id="IPR016040">
    <property type="entry name" value="NAD(P)-bd_dom"/>
</dbReference>
<sequence length="206" mass="22803">MKIAVIGANGKEGSLIVKEALSRNLDVTSIVRDAKKSPTDKYLVRDVYSLKAEDIKDFDVLVDALGFFGPSVKEYVPAMEHLIEIIGNAKTRLLVVGGAGSLYVDKAHTTKLYQQADFPDAIKPLSEEMAKSLDILRDSKIDWTFISPAADFQAKAERTGKYVLAGEELTFNDEGKSEISYADFALAMVDEILADKHSKERISVRW</sequence>
<organism evidence="2 3">
    <name type="scientific">Companilactobacillus heilongjiangensis</name>
    <dbReference type="NCBI Taxonomy" id="1074467"/>
    <lineage>
        <taxon>Bacteria</taxon>
        <taxon>Bacillati</taxon>
        <taxon>Bacillota</taxon>
        <taxon>Bacilli</taxon>
        <taxon>Lactobacillales</taxon>
        <taxon>Lactobacillaceae</taxon>
        <taxon>Companilactobacillus</taxon>
    </lineage>
</organism>
<dbReference type="SUPFAM" id="SSF51735">
    <property type="entry name" value="NAD(P)-binding Rossmann-fold domains"/>
    <property type="match status" value="1"/>
</dbReference>
<dbReference type="AlphaFoldDB" id="A0A0K2LF26"/>
<dbReference type="InterPro" id="IPR051606">
    <property type="entry name" value="Polyketide_Oxido-like"/>
</dbReference>
<dbReference type="STRING" id="1074467.JP39_11320"/>
<dbReference type="EMBL" id="CP012559">
    <property type="protein sequence ID" value="ALB29897.1"/>
    <property type="molecule type" value="Genomic_DNA"/>
</dbReference>